<name>A0A9W8Q241_AKAMU</name>
<protein>
    <submittedName>
        <fullName evidence="2">Uncharacterized protein</fullName>
    </submittedName>
</protein>
<keyword evidence="1" id="KW-0732">Signal</keyword>
<dbReference type="AlphaFoldDB" id="A0A9W8Q241"/>
<dbReference type="EMBL" id="JAJHUN010000011">
    <property type="protein sequence ID" value="KAJ4144310.1"/>
    <property type="molecule type" value="Genomic_DNA"/>
</dbReference>
<feature type="chain" id="PRO_5040996300" evidence="1">
    <location>
        <begin position="17"/>
        <end position="87"/>
    </location>
</feature>
<dbReference type="Proteomes" id="UP001144673">
    <property type="component" value="Chromosome 2"/>
</dbReference>
<evidence type="ECO:0000313" key="3">
    <source>
        <dbReference type="Proteomes" id="UP001144673"/>
    </source>
</evidence>
<evidence type="ECO:0000313" key="2">
    <source>
        <dbReference type="EMBL" id="KAJ4144310.1"/>
    </source>
</evidence>
<keyword evidence="3" id="KW-1185">Reference proteome</keyword>
<feature type="signal peptide" evidence="1">
    <location>
        <begin position="1"/>
        <end position="16"/>
    </location>
</feature>
<dbReference type="KEGG" id="amus:LMH87_003200"/>
<accession>A0A9W8Q241</accession>
<evidence type="ECO:0000256" key="1">
    <source>
        <dbReference type="SAM" id="SignalP"/>
    </source>
</evidence>
<dbReference type="GeneID" id="80890359"/>
<sequence length="87" mass="9585">MHFAAVVSIVAATIMAASRVCPDERHGYSACCTLNPSTGRYRCRILLIPPEDIDTFVGECRETNREAKCCQGRSRLAEYTCVDPSTV</sequence>
<comment type="caution">
    <text evidence="2">The sequence shown here is derived from an EMBL/GenBank/DDBJ whole genome shotgun (WGS) entry which is preliminary data.</text>
</comment>
<gene>
    <name evidence="2" type="ORF">LMH87_003200</name>
</gene>
<organism evidence="2 3">
    <name type="scientific">Akanthomyces muscarius</name>
    <name type="common">Entomopathogenic fungus</name>
    <name type="synonym">Lecanicillium muscarium</name>
    <dbReference type="NCBI Taxonomy" id="2231603"/>
    <lineage>
        <taxon>Eukaryota</taxon>
        <taxon>Fungi</taxon>
        <taxon>Dikarya</taxon>
        <taxon>Ascomycota</taxon>
        <taxon>Pezizomycotina</taxon>
        <taxon>Sordariomycetes</taxon>
        <taxon>Hypocreomycetidae</taxon>
        <taxon>Hypocreales</taxon>
        <taxon>Cordycipitaceae</taxon>
        <taxon>Akanthomyces</taxon>
    </lineage>
</organism>
<proteinExistence type="predicted"/>
<dbReference type="RefSeq" id="XP_056047980.1">
    <property type="nucleotide sequence ID" value="XM_056203245.1"/>
</dbReference>
<reference evidence="2" key="1">
    <citation type="journal article" date="2023" name="Access Microbiol">
        <title>De-novo genome assembly for Akanthomyces muscarius, a biocontrol agent of insect agricultural pests.</title>
        <authorList>
            <person name="Erdos Z."/>
            <person name="Studholme D.J."/>
            <person name="Raymond B."/>
            <person name="Sharma M."/>
        </authorList>
    </citation>
    <scope>NUCLEOTIDE SEQUENCE</scope>
    <source>
        <strain evidence="2">Ve6</strain>
    </source>
</reference>